<keyword evidence="2" id="KW-1185">Reference proteome</keyword>
<name>A0ABP8DV92_9ACTN</name>
<dbReference type="EMBL" id="BAABAT010000083">
    <property type="protein sequence ID" value="GAA4263871.1"/>
    <property type="molecule type" value="Genomic_DNA"/>
</dbReference>
<organism evidence="1 2">
    <name type="scientific">Dactylosporangium darangshiense</name>
    <dbReference type="NCBI Taxonomy" id="579108"/>
    <lineage>
        <taxon>Bacteria</taxon>
        <taxon>Bacillati</taxon>
        <taxon>Actinomycetota</taxon>
        <taxon>Actinomycetes</taxon>
        <taxon>Micromonosporales</taxon>
        <taxon>Micromonosporaceae</taxon>
        <taxon>Dactylosporangium</taxon>
    </lineage>
</organism>
<evidence type="ECO:0000313" key="1">
    <source>
        <dbReference type="EMBL" id="GAA4263871.1"/>
    </source>
</evidence>
<protein>
    <submittedName>
        <fullName evidence="1">Uncharacterized protein</fullName>
    </submittedName>
</protein>
<dbReference type="Proteomes" id="UP001500620">
    <property type="component" value="Unassembled WGS sequence"/>
</dbReference>
<reference evidence="2" key="1">
    <citation type="journal article" date="2019" name="Int. J. Syst. Evol. Microbiol.">
        <title>The Global Catalogue of Microorganisms (GCM) 10K type strain sequencing project: providing services to taxonomists for standard genome sequencing and annotation.</title>
        <authorList>
            <consortium name="The Broad Institute Genomics Platform"/>
            <consortium name="The Broad Institute Genome Sequencing Center for Infectious Disease"/>
            <person name="Wu L."/>
            <person name="Ma J."/>
        </authorList>
    </citation>
    <scope>NUCLEOTIDE SEQUENCE [LARGE SCALE GENOMIC DNA]</scope>
    <source>
        <strain evidence="2">JCM 17441</strain>
    </source>
</reference>
<accession>A0ABP8DV92</accession>
<sequence>MVQVKVLLPEAPTESVAFTVTVKVPRVVGVPEIRPEVEMDIPVGRPVAVH</sequence>
<gene>
    <name evidence="1" type="ORF">GCM10022255_112340</name>
</gene>
<comment type="caution">
    <text evidence="1">The sequence shown here is derived from an EMBL/GenBank/DDBJ whole genome shotgun (WGS) entry which is preliminary data.</text>
</comment>
<proteinExistence type="predicted"/>
<evidence type="ECO:0000313" key="2">
    <source>
        <dbReference type="Proteomes" id="UP001500620"/>
    </source>
</evidence>